<name>A0A494VSZ7_9SPHI</name>
<dbReference type="InterPro" id="IPR050553">
    <property type="entry name" value="Thioredoxin_ResA/DsbE_sf"/>
</dbReference>
<dbReference type="GO" id="GO:0017004">
    <property type="term" value="P:cytochrome complex assembly"/>
    <property type="evidence" value="ECO:0007669"/>
    <property type="project" value="UniProtKB-KW"/>
</dbReference>
<dbReference type="PANTHER" id="PTHR42852:SF6">
    <property type="entry name" value="THIOL:DISULFIDE INTERCHANGE PROTEIN DSBE"/>
    <property type="match status" value="1"/>
</dbReference>
<keyword evidence="3" id="KW-1015">Disulfide bond</keyword>
<dbReference type="AlphaFoldDB" id="A0A494VSZ7"/>
<evidence type="ECO:0000256" key="3">
    <source>
        <dbReference type="ARBA" id="ARBA00023157"/>
    </source>
</evidence>
<dbReference type="Pfam" id="PF13905">
    <property type="entry name" value="Thioredoxin_8"/>
    <property type="match status" value="1"/>
</dbReference>
<dbReference type="PANTHER" id="PTHR42852">
    <property type="entry name" value="THIOL:DISULFIDE INTERCHANGE PROTEIN DSBE"/>
    <property type="match status" value="1"/>
</dbReference>
<comment type="subcellular location">
    <subcellularLocation>
        <location evidence="1">Cell envelope</location>
    </subcellularLocation>
</comment>
<proteinExistence type="predicted"/>
<accession>A0A494VSZ7</accession>
<dbReference type="Proteomes" id="UP000270046">
    <property type="component" value="Chromosome"/>
</dbReference>
<dbReference type="InterPro" id="IPR017937">
    <property type="entry name" value="Thioredoxin_CS"/>
</dbReference>
<dbReference type="EMBL" id="CP032869">
    <property type="protein sequence ID" value="AYL96540.1"/>
    <property type="molecule type" value="Genomic_DNA"/>
</dbReference>
<evidence type="ECO:0000256" key="2">
    <source>
        <dbReference type="ARBA" id="ARBA00022748"/>
    </source>
</evidence>
<evidence type="ECO:0000313" key="7">
    <source>
        <dbReference type="Proteomes" id="UP000270046"/>
    </source>
</evidence>
<evidence type="ECO:0000313" key="6">
    <source>
        <dbReference type="EMBL" id="AYL96540.1"/>
    </source>
</evidence>
<reference evidence="6 7" key="1">
    <citation type="submission" date="2018-10" db="EMBL/GenBank/DDBJ databases">
        <title>Genome sequencing of Mucilaginibacter sp. HYN0043.</title>
        <authorList>
            <person name="Kim M."/>
            <person name="Yi H."/>
        </authorList>
    </citation>
    <scope>NUCLEOTIDE SEQUENCE [LARGE SCALE GENOMIC DNA]</scope>
    <source>
        <strain evidence="6 7">HYN0043</strain>
    </source>
</reference>
<evidence type="ECO:0000259" key="5">
    <source>
        <dbReference type="PROSITE" id="PS51352"/>
    </source>
</evidence>
<dbReference type="OrthoDB" id="9815205at2"/>
<dbReference type="Gene3D" id="3.40.30.10">
    <property type="entry name" value="Glutaredoxin"/>
    <property type="match status" value="1"/>
</dbReference>
<dbReference type="PROSITE" id="PS51352">
    <property type="entry name" value="THIOREDOXIN_2"/>
    <property type="match status" value="1"/>
</dbReference>
<dbReference type="KEGG" id="muh:HYN43_015075"/>
<dbReference type="InterPro" id="IPR012336">
    <property type="entry name" value="Thioredoxin-like_fold"/>
</dbReference>
<keyword evidence="2" id="KW-0201">Cytochrome c-type biogenesis</keyword>
<protein>
    <submittedName>
        <fullName evidence="6">TlpA family protein disulfide reductase</fullName>
    </submittedName>
</protein>
<sequence length="468" mass="52937">MKKITLVIFIWVLFCVQLFAVEHKVRISGYVDFLKDGDTVTVTVSPYTGKLSEIKTTFKGIARGNEFSVEITGSESPRFIEARFSKVPGIALASKLLFPGDDLAFRLDRGKTVFYGPSAGRFEVQQGIQELSKAFRLRYSAVYAPEALPAAFSLIDSCTTICLDNLQNRKQDIGNFAFLLLRNNLISGGMISKLAYLTDRFYKPLKEQEGVISVYRNRSKEMKSFPQFVPANNRGVPASSFSCELIYQQYLVDSCIMKGKKFSLHDCYQFESLHFNGEIREQLLTELFMRKRNNPELKVSDIDDALVYISNPGFRSELEKIKSLNMAGTIAPEFVLTDINNNPVKLSDFRGKLMVLDFWFTGCGACKGLAPTLFKLEKKYEHSPVVFISVSIDKSREQWLATLKTNDYASPLAVRLYTEGKGEEHEVIKKFSVHGYPTVLLIDKEGRFCPKAALNEQGLSDMIDRFLK</sequence>
<dbReference type="SUPFAM" id="SSF52833">
    <property type="entry name" value="Thioredoxin-like"/>
    <property type="match status" value="1"/>
</dbReference>
<dbReference type="GO" id="GO:0030313">
    <property type="term" value="C:cell envelope"/>
    <property type="evidence" value="ECO:0007669"/>
    <property type="project" value="UniProtKB-SubCell"/>
</dbReference>
<keyword evidence="4" id="KW-0676">Redox-active center</keyword>
<dbReference type="InterPro" id="IPR013766">
    <property type="entry name" value="Thioredoxin_domain"/>
</dbReference>
<dbReference type="RefSeq" id="WP_119410137.1">
    <property type="nucleotide sequence ID" value="NZ_CP032869.1"/>
</dbReference>
<gene>
    <name evidence="6" type="ORF">HYN43_015075</name>
</gene>
<evidence type="ECO:0000256" key="4">
    <source>
        <dbReference type="ARBA" id="ARBA00023284"/>
    </source>
</evidence>
<feature type="domain" description="Thioredoxin" evidence="5">
    <location>
        <begin position="325"/>
        <end position="468"/>
    </location>
</feature>
<organism evidence="6 7">
    <name type="scientific">Mucilaginibacter celer</name>
    <dbReference type="NCBI Taxonomy" id="2305508"/>
    <lineage>
        <taxon>Bacteria</taxon>
        <taxon>Pseudomonadati</taxon>
        <taxon>Bacteroidota</taxon>
        <taxon>Sphingobacteriia</taxon>
        <taxon>Sphingobacteriales</taxon>
        <taxon>Sphingobacteriaceae</taxon>
        <taxon>Mucilaginibacter</taxon>
    </lineage>
</organism>
<dbReference type="CDD" id="cd02966">
    <property type="entry name" value="TlpA_like_family"/>
    <property type="match status" value="1"/>
</dbReference>
<dbReference type="PROSITE" id="PS00194">
    <property type="entry name" value="THIOREDOXIN_1"/>
    <property type="match status" value="1"/>
</dbReference>
<keyword evidence="7" id="KW-1185">Reference proteome</keyword>
<evidence type="ECO:0000256" key="1">
    <source>
        <dbReference type="ARBA" id="ARBA00004196"/>
    </source>
</evidence>
<dbReference type="InterPro" id="IPR036249">
    <property type="entry name" value="Thioredoxin-like_sf"/>
</dbReference>